<dbReference type="EMBL" id="CP045737">
    <property type="protein sequence ID" value="QGG40283.1"/>
    <property type="molecule type" value="Genomic_DNA"/>
</dbReference>
<dbReference type="Proteomes" id="UP000392064">
    <property type="component" value="Chromosome"/>
</dbReference>
<accession>A0A5Q2MET5</accession>
<evidence type="ECO:0000313" key="6">
    <source>
        <dbReference type="EMBL" id="QGG40283.1"/>
    </source>
</evidence>
<evidence type="ECO:0000256" key="5">
    <source>
        <dbReference type="ARBA" id="ARBA00023157"/>
    </source>
</evidence>
<dbReference type="GO" id="GO:0004497">
    <property type="term" value="F:monooxygenase activity"/>
    <property type="evidence" value="ECO:0007669"/>
    <property type="project" value="UniProtKB-ARBA"/>
</dbReference>
<organism evidence="6 7">
    <name type="scientific">Aeromicrobium yanjiei</name>
    <dbReference type="NCBI Taxonomy" id="2662028"/>
    <lineage>
        <taxon>Bacteria</taxon>
        <taxon>Bacillati</taxon>
        <taxon>Actinomycetota</taxon>
        <taxon>Actinomycetes</taxon>
        <taxon>Propionibacteriales</taxon>
        <taxon>Nocardioidaceae</taxon>
        <taxon>Aeromicrobium</taxon>
    </lineage>
</organism>
<dbReference type="SUPFAM" id="SSF51905">
    <property type="entry name" value="FAD/NAD(P)-binding domain"/>
    <property type="match status" value="1"/>
</dbReference>
<dbReference type="GO" id="GO:0051537">
    <property type="term" value="F:2 iron, 2 sulfur cluster binding"/>
    <property type="evidence" value="ECO:0007669"/>
    <property type="project" value="UniProtKB-KW"/>
</dbReference>
<dbReference type="GO" id="GO:0016705">
    <property type="term" value="F:oxidoreductase activity, acting on paired donors, with incorporation or reduction of molecular oxygen"/>
    <property type="evidence" value="ECO:0007669"/>
    <property type="project" value="UniProtKB-ARBA"/>
</dbReference>
<reference evidence="6 7" key="1">
    <citation type="submission" date="2019-11" db="EMBL/GenBank/DDBJ databases">
        <authorList>
            <person name="Li J."/>
        </authorList>
    </citation>
    <scope>NUCLEOTIDE SEQUENCE [LARGE SCALE GENOMIC DNA]</scope>
    <source>
        <strain evidence="6 7">MF47</strain>
    </source>
</reference>
<keyword evidence="7" id="KW-1185">Reference proteome</keyword>
<dbReference type="Pfam" id="PF00355">
    <property type="entry name" value="Rieske"/>
    <property type="match status" value="1"/>
</dbReference>
<dbReference type="Pfam" id="PF01266">
    <property type="entry name" value="DAO"/>
    <property type="match status" value="1"/>
</dbReference>
<dbReference type="PANTHER" id="PTHR13847:SF274">
    <property type="entry name" value="RIESKE 2FE-2S IRON-SULFUR PROTEIN YHFW-RELATED"/>
    <property type="match status" value="1"/>
</dbReference>
<dbReference type="InterPro" id="IPR006076">
    <property type="entry name" value="FAD-dep_OxRdtase"/>
</dbReference>
<dbReference type="Gene3D" id="3.50.50.60">
    <property type="entry name" value="FAD/NAD(P)-binding domain"/>
    <property type="match status" value="1"/>
</dbReference>
<sequence>MKPATSSTTSLWLDRPEPIAGQPLPAGDHLDDIVVGAGITGLTTALLLARAGRRVAVLEAGVVGSLASGNTTAKVSLLQGTKMSTMLRYQSQEVVRAYVDGNLEGQQWMLRFCDDHGVPYQLRDAVTYASAPEQAAMVDQELEATQALGLPTFPTSHLDVPFPQFGAVVLRDQAQIDPMDLLTALVEQIRSHGGSVHQGVRVVDVSWSGRRTVTLEDGATLQADHVVLATGFPILDRGLYFSKLEPMRSYALAYDAPAESVPDGMYLSAGPPSRSVRDVPTADGRRKLLIGGSGHEVGRTPSERAKVDALREWTAEHFPGAVETHAWSAQDYQSHDAVPYIGPLPRGGGRIHVATGFDKWGMASGVMAGRSISAQILDEAPSWQKTMSTRVTRPSGIGHVGLINAKVAVAAAKSLASAEMRPAPAEPAEGEGVVGRRGIVPVGTSTVDGTTCAVRAICTHVGGVLSWNDNDKTYDCPLHGSRFAADGTVIEGPAVRPLKRLEPEEEPS</sequence>
<proteinExistence type="predicted"/>
<dbReference type="GO" id="GO:0046872">
    <property type="term" value="F:metal ion binding"/>
    <property type="evidence" value="ECO:0007669"/>
    <property type="project" value="UniProtKB-KW"/>
</dbReference>
<evidence type="ECO:0000313" key="7">
    <source>
        <dbReference type="Proteomes" id="UP000392064"/>
    </source>
</evidence>
<dbReference type="GO" id="GO:0016020">
    <property type="term" value="C:membrane"/>
    <property type="evidence" value="ECO:0007669"/>
    <property type="project" value="InterPro"/>
</dbReference>
<gene>
    <name evidence="6" type="ORF">GEV26_02240</name>
</gene>
<dbReference type="PRINTS" id="PR00162">
    <property type="entry name" value="RIESKE"/>
</dbReference>
<dbReference type="Gene3D" id="3.30.9.10">
    <property type="entry name" value="D-Amino Acid Oxidase, subunit A, domain 2"/>
    <property type="match status" value="1"/>
</dbReference>
<dbReference type="InterPro" id="IPR017941">
    <property type="entry name" value="Rieske_2Fe-2S"/>
</dbReference>
<dbReference type="InterPro" id="IPR036922">
    <property type="entry name" value="Rieske_2Fe-2S_sf"/>
</dbReference>
<dbReference type="PROSITE" id="PS51296">
    <property type="entry name" value="RIESKE"/>
    <property type="match status" value="1"/>
</dbReference>
<evidence type="ECO:0000256" key="4">
    <source>
        <dbReference type="ARBA" id="ARBA00023014"/>
    </source>
</evidence>
<dbReference type="SUPFAM" id="SSF50022">
    <property type="entry name" value="ISP domain"/>
    <property type="match status" value="1"/>
</dbReference>
<dbReference type="RefSeq" id="WP_153651555.1">
    <property type="nucleotide sequence ID" value="NZ_CP045737.1"/>
</dbReference>
<keyword evidence="2" id="KW-0479">Metal-binding</keyword>
<evidence type="ECO:0000256" key="3">
    <source>
        <dbReference type="ARBA" id="ARBA00023004"/>
    </source>
</evidence>
<dbReference type="InterPro" id="IPR036188">
    <property type="entry name" value="FAD/NAD-bd_sf"/>
</dbReference>
<dbReference type="Gene3D" id="2.102.10.10">
    <property type="entry name" value="Rieske [2Fe-2S] iron-sulphur domain"/>
    <property type="match status" value="1"/>
</dbReference>
<dbReference type="InterPro" id="IPR005805">
    <property type="entry name" value="Rieske_Fe-S_prot_C"/>
</dbReference>
<name>A0A5Q2MET5_9ACTN</name>
<keyword evidence="4" id="KW-0411">Iron-sulfur</keyword>
<keyword evidence="1" id="KW-0001">2Fe-2S</keyword>
<evidence type="ECO:0000256" key="2">
    <source>
        <dbReference type="ARBA" id="ARBA00022723"/>
    </source>
</evidence>
<keyword evidence="5" id="KW-1015">Disulfide bond</keyword>
<evidence type="ECO:0000256" key="1">
    <source>
        <dbReference type="ARBA" id="ARBA00022714"/>
    </source>
</evidence>
<keyword evidence="3" id="KW-0408">Iron</keyword>
<dbReference type="AlphaFoldDB" id="A0A5Q2MET5"/>
<protein>
    <submittedName>
        <fullName evidence="6">FAD-dependent oxidoreductase</fullName>
    </submittedName>
</protein>
<dbReference type="GO" id="GO:0005737">
    <property type="term" value="C:cytoplasm"/>
    <property type="evidence" value="ECO:0007669"/>
    <property type="project" value="TreeGrafter"/>
</dbReference>
<dbReference type="PANTHER" id="PTHR13847">
    <property type="entry name" value="SARCOSINE DEHYDROGENASE-RELATED"/>
    <property type="match status" value="1"/>
</dbReference>
<dbReference type="KEGG" id="aef:GEV26_02240"/>